<sequence>EENLDSLLKTEHQQGQPRRGELRNRSSVISFKLAVFSNGKWTELKESFLIITQSALQLQPRSPSRNYIQMLPFADRQVVVLWALLNGTDDRRRKLESKPKTF</sequence>
<reference evidence="2 3" key="1">
    <citation type="submission" date="2021-06" db="EMBL/GenBank/DDBJ databases">
        <authorList>
            <person name="Palmer J.M."/>
        </authorList>
    </citation>
    <scope>NUCLEOTIDE SEQUENCE [LARGE SCALE GENOMIC DNA]</scope>
    <source>
        <strain evidence="2 3">GA_2019</strain>
        <tissue evidence="2">Muscle</tissue>
    </source>
</reference>
<evidence type="ECO:0000256" key="1">
    <source>
        <dbReference type="SAM" id="MobiDB-lite"/>
    </source>
</evidence>
<feature type="region of interest" description="Disordered" evidence="1">
    <location>
        <begin position="1"/>
        <end position="21"/>
    </location>
</feature>
<keyword evidence="3" id="KW-1185">Reference proteome</keyword>
<comment type="caution">
    <text evidence="2">The sequence shown here is derived from an EMBL/GenBank/DDBJ whole genome shotgun (WGS) entry which is preliminary data.</text>
</comment>
<proteinExistence type="predicted"/>
<evidence type="ECO:0000313" key="3">
    <source>
        <dbReference type="Proteomes" id="UP001476798"/>
    </source>
</evidence>
<gene>
    <name evidence="2" type="ORF">GOODEAATRI_002241</name>
</gene>
<name>A0ABV0P0S4_9TELE</name>
<feature type="non-terminal residue" evidence="2">
    <location>
        <position position="1"/>
    </location>
</feature>
<evidence type="ECO:0000313" key="2">
    <source>
        <dbReference type="EMBL" id="MEQ2177306.1"/>
    </source>
</evidence>
<protein>
    <submittedName>
        <fullName evidence="2">Uncharacterized protein</fullName>
    </submittedName>
</protein>
<dbReference type="Proteomes" id="UP001476798">
    <property type="component" value="Unassembled WGS sequence"/>
</dbReference>
<feature type="compositionally biased region" description="Basic and acidic residues" evidence="1">
    <location>
        <begin position="8"/>
        <end position="21"/>
    </location>
</feature>
<accession>A0ABV0P0S4</accession>
<organism evidence="2 3">
    <name type="scientific">Goodea atripinnis</name>
    <dbReference type="NCBI Taxonomy" id="208336"/>
    <lineage>
        <taxon>Eukaryota</taxon>
        <taxon>Metazoa</taxon>
        <taxon>Chordata</taxon>
        <taxon>Craniata</taxon>
        <taxon>Vertebrata</taxon>
        <taxon>Euteleostomi</taxon>
        <taxon>Actinopterygii</taxon>
        <taxon>Neopterygii</taxon>
        <taxon>Teleostei</taxon>
        <taxon>Neoteleostei</taxon>
        <taxon>Acanthomorphata</taxon>
        <taxon>Ovalentaria</taxon>
        <taxon>Atherinomorphae</taxon>
        <taxon>Cyprinodontiformes</taxon>
        <taxon>Goodeidae</taxon>
        <taxon>Goodea</taxon>
    </lineage>
</organism>
<dbReference type="EMBL" id="JAHRIO010060048">
    <property type="protein sequence ID" value="MEQ2177306.1"/>
    <property type="molecule type" value="Genomic_DNA"/>
</dbReference>